<proteinExistence type="predicted"/>
<dbReference type="EMBL" id="JAIQCV010000013">
    <property type="protein sequence ID" value="KAH1031835.1"/>
    <property type="molecule type" value="Genomic_DNA"/>
</dbReference>
<accession>A0A9D3ZFL5</accession>
<keyword evidence="3" id="KW-1185">Reference proteome</keyword>
<evidence type="ECO:0000313" key="3">
    <source>
        <dbReference type="Proteomes" id="UP000828251"/>
    </source>
</evidence>
<dbReference type="AlphaFoldDB" id="A0A9D3ZFL5"/>
<dbReference type="OrthoDB" id="780868at2759"/>
<organism evidence="2 3">
    <name type="scientific">Gossypium stocksii</name>
    <dbReference type="NCBI Taxonomy" id="47602"/>
    <lineage>
        <taxon>Eukaryota</taxon>
        <taxon>Viridiplantae</taxon>
        <taxon>Streptophyta</taxon>
        <taxon>Embryophyta</taxon>
        <taxon>Tracheophyta</taxon>
        <taxon>Spermatophyta</taxon>
        <taxon>Magnoliopsida</taxon>
        <taxon>eudicotyledons</taxon>
        <taxon>Gunneridae</taxon>
        <taxon>Pentapetalae</taxon>
        <taxon>rosids</taxon>
        <taxon>malvids</taxon>
        <taxon>Malvales</taxon>
        <taxon>Malvaceae</taxon>
        <taxon>Malvoideae</taxon>
        <taxon>Gossypium</taxon>
    </lineage>
</organism>
<comment type="caution">
    <text evidence="2">The sequence shown here is derived from an EMBL/GenBank/DDBJ whole genome shotgun (WGS) entry which is preliminary data.</text>
</comment>
<name>A0A9D3ZFL5_9ROSI</name>
<dbReference type="Proteomes" id="UP000828251">
    <property type="component" value="Unassembled WGS sequence"/>
</dbReference>
<evidence type="ECO:0000313" key="2">
    <source>
        <dbReference type="EMBL" id="KAH1031835.1"/>
    </source>
</evidence>
<reference evidence="2 3" key="1">
    <citation type="journal article" date="2021" name="Plant Biotechnol. J.">
        <title>Multi-omics assisted identification of the key and species-specific regulatory components of drought-tolerant mechanisms in Gossypium stocksii.</title>
        <authorList>
            <person name="Yu D."/>
            <person name="Ke L."/>
            <person name="Zhang D."/>
            <person name="Wu Y."/>
            <person name="Sun Y."/>
            <person name="Mei J."/>
            <person name="Sun J."/>
            <person name="Sun Y."/>
        </authorList>
    </citation>
    <scope>NUCLEOTIDE SEQUENCE [LARGE SCALE GENOMIC DNA]</scope>
    <source>
        <strain evidence="3">cv. E1</strain>
        <tissue evidence="2">Leaf</tissue>
    </source>
</reference>
<protein>
    <submittedName>
        <fullName evidence="2">Uncharacterized protein</fullName>
    </submittedName>
</protein>
<sequence length="57" mass="6251">MYLSPTLKPEHQRLGYLPTLDTLAFLLDQYQPSSGAFSGSSSIPLRSSDVSLLLKLP</sequence>
<gene>
    <name evidence="2" type="ORF">J1N35_044009</name>
</gene>
<feature type="region of interest" description="Disordered" evidence="1">
    <location>
        <begin position="34"/>
        <end position="57"/>
    </location>
</feature>
<evidence type="ECO:0000256" key="1">
    <source>
        <dbReference type="SAM" id="MobiDB-lite"/>
    </source>
</evidence>